<dbReference type="SMART" id="SM00248">
    <property type="entry name" value="ANK"/>
    <property type="match status" value="2"/>
</dbReference>
<dbReference type="GO" id="GO:0005737">
    <property type="term" value="C:cytoplasm"/>
    <property type="evidence" value="ECO:0007669"/>
    <property type="project" value="UniProtKB-ARBA"/>
</dbReference>
<dbReference type="EC" id="2.3.2.31" evidence="4"/>
<evidence type="ECO:0000256" key="1">
    <source>
        <dbReference type="ARBA" id="ARBA00001798"/>
    </source>
</evidence>
<dbReference type="CDD" id="cd20346">
    <property type="entry name" value="BRcat_RBR_ANKIB1"/>
    <property type="match status" value="1"/>
</dbReference>
<evidence type="ECO:0000313" key="20">
    <source>
        <dbReference type="Proteomes" id="UP000887565"/>
    </source>
</evidence>
<evidence type="ECO:0000256" key="16">
    <source>
        <dbReference type="PROSITE-ProRule" id="PRU00175"/>
    </source>
</evidence>
<dbReference type="GO" id="GO:0016567">
    <property type="term" value="P:protein ubiquitination"/>
    <property type="evidence" value="ECO:0007669"/>
    <property type="project" value="InterPro"/>
</dbReference>
<dbReference type="CDD" id="cd20361">
    <property type="entry name" value="Rcat_RBR_ANKIB1"/>
    <property type="match status" value="1"/>
</dbReference>
<evidence type="ECO:0000256" key="2">
    <source>
        <dbReference type="ARBA" id="ARBA00004167"/>
    </source>
</evidence>
<dbReference type="GO" id="GO:0031090">
    <property type="term" value="C:organelle membrane"/>
    <property type="evidence" value="ECO:0007669"/>
    <property type="project" value="UniProtKB-ARBA"/>
</dbReference>
<dbReference type="Pfam" id="PF01485">
    <property type="entry name" value="IBR"/>
    <property type="match status" value="1"/>
</dbReference>
<dbReference type="WBParaSite" id="nRc.2.0.1.t23098-RA">
    <property type="protein sequence ID" value="nRc.2.0.1.t23098-RA"/>
    <property type="gene ID" value="nRc.2.0.1.g23098"/>
</dbReference>
<dbReference type="Pfam" id="PF12796">
    <property type="entry name" value="Ank_2"/>
    <property type="match status" value="1"/>
</dbReference>
<dbReference type="PROSITE" id="PS50297">
    <property type="entry name" value="ANK_REP_REGION"/>
    <property type="match status" value="1"/>
</dbReference>
<dbReference type="Pfam" id="PF22191">
    <property type="entry name" value="IBR_1"/>
    <property type="match status" value="1"/>
</dbReference>
<dbReference type="SMART" id="SM00184">
    <property type="entry name" value="RING"/>
    <property type="match status" value="2"/>
</dbReference>
<dbReference type="AlphaFoldDB" id="A0A915J9D8"/>
<reference evidence="21" key="1">
    <citation type="submission" date="2022-11" db="UniProtKB">
        <authorList>
            <consortium name="WormBaseParasite"/>
        </authorList>
    </citation>
    <scope>IDENTIFICATION</scope>
</reference>
<dbReference type="Gene3D" id="1.25.40.20">
    <property type="entry name" value="Ankyrin repeat-containing domain"/>
    <property type="match status" value="1"/>
</dbReference>
<dbReference type="SMART" id="SM00647">
    <property type="entry name" value="IBR"/>
    <property type="match status" value="2"/>
</dbReference>
<dbReference type="InterPro" id="IPR001841">
    <property type="entry name" value="Znf_RING"/>
</dbReference>
<evidence type="ECO:0000313" key="21">
    <source>
        <dbReference type="WBParaSite" id="nRc.2.0.1.t23098-RA"/>
    </source>
</evidence>
<dbReference type="InterPro" id="IPR031127">
    <property type="entry name" value="E3_UB_ligase_RBR"/>
</dbReference>
<sequence length="918" mass="103145">AFVADNGGNPNKTNGDDANALHLVCQIGRRNRNIECKVRAECLSFLLTWQGVVLANGLVERANMNALDSKKNTPLHYAAAHGMKQCVEILVNKNVNIFLENENKETACDLAIKAGHADVGEYLESRMLFSAETTEDINEEEIFPVFEAFSGLREQDLREAKDLLLVETADMLHIPLFTAETLLKHHEWSREALIEAWMRDPSSCCEKCGVHYNQSMFNKRNSNRSRTSIPSGSVAIDITSVSGSPNMADHEYLKYEDDPFDCSASLSMESERSEEHEICGICAENILYSDTVGTTECSHRFCKSCWKSYICVRLQDGESHGINCPAFDCNKLVPLELIELVLSPTMARKFLKFDIKAFVESNPRMKWCPYPGCTNAIRLPDLNQQQTPVYLRAFPKIQPPPPSSRSVTCPNGHAFCWDCLAEGHEPTSCDKWKEWHDKIAEIKPEELKDTSTSSEMAANCLWLVTNSKPCPKCKSPIQKNDGCNHMKCSKCKHDFCWVCLGPWKKHSTETGGYFRCNRYDDSRKIDEKTEQAIAEAKEQSKKTYELNRFVHYYSRYKNHLNSFEVMEIEKSQSSDFSFVKDSISELLRSRKVLSSSYAYGYFLKDCGYNKTIFEYLQNELEVSVEALSGLVGRQYLRGSKLRIVQTTQMVAGRRYRFLLCIMRGLLPPETPPGLRKNRKRGLPAILGLDKDEYNDSGATDAALRFACGQSVAVGTSSSARRKYNVDLMIALQMSRLQLLQELKTLSRDQNDSETSRTSRFSVDDQLDEDDEDADLQLAIERSVLDITHCSAPNLSFESPCCSTHDPIGSVTDNVGKFRSNYLGGLSEDNAQAEQNDDINPRIIDSYFRNMVSKKSASSINDDVNLLKNDAGTPDAKMDKVSKALIKTEFGGGTGTKSSSSSLSIIVDESATKNDEFSL</sequence>
<dbReference type="Proteomes" id="UP000887565">
    <property type="component" value="Unplaced"/>
</dbReference>
<evidence type="ECO:0000259" key="19">
    <source>
        <dbReference type="PROSITE" id="PS51873"/>
    </source>
</evidence>
<dbReference type="PANTHER" id="PTHR11685">
    <property type="entry name" value="RBR FAMILY RING FINGER AND IBR DOMAIN-CONTAINING"/>
    <property type="match status" value="1"/>
</dbReference>
<dbReference type="InterPro" id="IPR044066">
    <property type="entry name" value="TRIAD_supradom"/>
</dbReference>
<dbReference type="Gene3D" id="1.20.120.1750">
    <property type="match status" value="1"/>
</dbReference>
<evidence type="ECO:0000256" key="10">
    <source>
        <dbReference type="ARBA" id="ARBA00022786"/>
    </source>
</evidence>
<dbReference type="InterPro" id="IPR036770">
    <property type="entry name" value="Ankyrin_rpt-contain_sf"/>
</dbReference>
<keyword evidence="5" id="KW-0808">Transferase</keyword>
<dbReference type="FunFam" id="3.30.40.10:FF:000051">
    <property type="entry name" value="RBR-type E3 ubiquitin transferase"/>
    <property type="match status" value="1"/>
</dbReference>
<keyword evidence="15" id="KW-0040">ANK repeat</keyword>
<dbReference type="InterPro" id="IPR047564">
    <property type="entry name" value="Rcat_RBR_ANKIB1"/>
</dbReference>
<proteinExistence type="inferred from homology"/>
<evidence type="ECO:0000256" key="8">
    <source>
        <dbReference type="ARBA" id="ARBA00022737"/>
    </source>
</evidence>
<dbReference type="InterPro" id="IPR017907">
    <property type="entry name" value="Znf_RING_CS"/>
</dbReference>
<dbReference type="GO" id="GO:0061630">
    <property type="term" value="F:ubiquitin protein ligase activity"/>
    <property type="evidence" value="ECO:0007669"/>
    <property type="project" value="UniProtKB-EC"/>
</dbReference>
<comment type="catalytic activity">
    <reaction evidence="1">
        <text>[E2 ubiquitin-conjugating enzyme]-S-ubiquitinyl-L-cysteine + [acceptor protein]-L-lysine = [E2 ubiquitin-conjugating enzyme]-L-cysteine + [acceptor protein]-N(6)-ubiquitinyl-L-lysine.</text>
        <dbReference type="EC" id="2.3.2.31"/>
    </reaction>
</comment>
<dbReference type="PROSITE" id="PS00518">
    <property type="entry name" value="ZF_RING_1"/>
    <property type="match status" value="1"/>
</dbReference>
<dbReference type="Pfam" id="PF19422">
    <property type="entry name" value="Ariadne"/>
    <property type="match status" value="1"/>
</dbReference>
<keyword evidence="8" id="KW-0677">Repeat</keyword>
<evidence type="ECO:0000256" key="3">
    <source>
        <dbReference type="ARBA" id="ARBA00004906"/>
    </source>
</evidence>
<comment type="pathway">
    <text evidence="3">Protein modification; protein ubiquitination.</text>
</comment>
<protein>
    <recommendedName>
        <fullName evidence="4">RBR-type E3 ubiquitin transferase</fullName>
        <ecNumber evidence="4">2.3.2.31</ecNumber>
    </recommendedName>
</protein>
<evidence type="ECO:0000259" key="18">
    <source>
        <dbReference type="PROSITE" id="PS50089"/>
    </source>
</evidence>
<keyword evidence="12" id="KW-1133">Transmembrane helix</keyword>
<dbReference type="PROSITE" id="PS51873">
    <property type="entry name" value="TRIAD"/>
    <property type="match status" value="1"/>
</dbReference>
<dbReference type="SUPFAM" id="SSF48403">
    <property type="entry name" value="Ankyrin repeat"/>
    <property type="match status" value="1"/>
</dbReference>
<evidence type="ECO:0000256" key="5">
    <source>
        <dbReference type="ARBA" id="ARBA00022679"/>
    </source>
</evidence>
<evidence type="ECO:0000256" key="7">
    <source>
        <dbReference type="ARBA" id="ARBA00022723"/>
    </source>
</evidence>
<feature type="compositionally biased region" description="Basic and acidic residues" evidence="17">
    <location>
        <begin position="746"/>
        <end position="756"/>
    </location>
</feature>
<dbReference type="SUPFAM" id="SSF57850">
    <property type="entry name" value="RING/U-box"/>
    <property type="match status" value="3"/>
</dbReference>
<evidence type="ECO:0000256" key="9">
    <source>
        <dbReference type="ARBA" id="ARBA00022771"/>
    </source>
</evidence>
<dbReference type="InterPro" id="IPR045840">
    <property type="entry name" value="Ariadne"/>
</dbReference>
<dbReference type="InterPro" id="IPR013083">
    <property type="entry name" value="Znf_RING/FYVE/PHD"/>
</dbReference>
<dbReference type="PROSITE" id="PS50088">
    <property type="entry name" value="ANK_REPEAT"/>
    <property type="match status" value="1"/>
</dbReference>
<feature type="region of interest" description="Disordered" evidence="17">
    <location>
        <begin position="746"/>
        <end position="767"/>
    </location>
</feature>
<dbReference type="InterPro" id="IPR002867">
    <property type="entry name" value="IBR_dom"/>
</dbReference>
<dbReference type="PROSITE" id="PS50089">
    <property type="entry name" value="ZF_RING_2"/>
    <property type="match status" value="1"/>
</dbReference>
<keyword evidence="9 16" id="KW-0863">Zinc-finger</keyword>
<dbReference type="OMA" id="NECEICM"/>
<accession>A0A915J9D8</accession>
<evidence type="ECO:0000256" key="17">
    <source>
        <dbReference type="SAM" id="MobiDB-lite"/>
    </source>
</evidence>
<dbReference type="Gene3D" id="3.30.40.10">
    <property type="entry name" value="Zinc/RING finger domain, C3HC4 (zinc finger)"/>
    <property type="match status" value="1"/>
</dbReference>
<keyword evidence="7" id="KW-0479">Metal-binding</keyword>
<keyword evidence="20" id="KW-1185">Reference proteome</keyword>
<feature type="domain" description="RING-type" evidence="18">
    <location>
        <begin position="279"/>
        <end position="325"/>
    </location>
</feature>
<organism evidence="20 21">
    <name type="scientific">Romanomermis culicivorax</name>
    <name type="common">Nematode worm</name>
    <dbReference type="NCBI Taxonomy" id="13658"/>
    <lineage>
        <taxon>Eukaryota</taxon>
        <taxon>Metazoa</taxon>
        <taxon>Ecdysozoa</taxon>
        <taxon>Nematoda</taxon>
        <taxon>Enoplea</taxon>
        <taxon>Dorylaimia</taxon>
        <taxon>Mermithida</taxon>
        <taxon>Mermithoidea</taxon>
        <taxon>Mermithidae</taxon>
        <taxon>Romanomermis</taxon>
    </lineage>
</organism>
<dbReference type="GO" id="GO:0008270">
    <property type="term" value="F:zinc ion binding"/>
    <property type="evidence" value="ECO:0007669"/>
    <property type="project" value="UniProtKB-KW"/>
</dbReference>
<comment type="subcellular location">
    <subcellularLocation>
        <location evidence="2">Membrane</location>
        <topology evidence="2">Single-pass membrane protein</topology>
    </subcellularLocation>
</comment>
<keyword evidence="11" id="KW-0862">Zinc</keyword>
<evidence type="ECO:0000256" key="12">
    <source>
        <dbReference type="ARBA" id="ARBA00022989"/>
    </source>
</evidence>
<dbReference type="InterPro" id="IPR002110">
    <property type="entry name" value="Ankyrin_rpt"/>
</dbReference>
<evidence type="ECO:0000256" key="4">
    <source>
        <dbReference type="ARBA" id="ARBA00012251"/>
    </source>
</evidence>
<keyword evidence="6" id="KW-0812">Transmembrane</keyword>
<feature type="domain" description="RING-type" evidence="19">
    <location>
        <begin position="275"/>
        <end position="520"/>
    </location>
</feature>
<comment type="similarity">
    <text evidence="14">Belongs to the RBR family. RNF144 subfamily.</text>
</comment>
<name>A0A915J9D8_ROMCU</name>
<evidence type="ECO:0000256" key="14">
    <source>
        <dbReference type="ARBA" id="ARBA00038342"/>
    </source>
</evidence>
<evidence type="ECO:0000256" key="15">
    <source>
        <dbReference type="PROSITE-ProRule" id="PRU00023"/>
    </source>
</evidence>
<keyword evidence="13" id="KW-0472">Membrane</keyword>
<keyword evidence="10" id="KW-0833">Ubl conjugation pathway</keyword>
<feature type="repeat" description="ANK" evidence="15">
    <location>
        <begin position="70"/>
        <end position="102"/>
    </location>
</feature>
<evidence type="ECO:0000256" key="11">
    <source>
        <dbReference type="ARBA" id="ARBA00022833"/>
    </source>
</evidence>
<evidence type="ECO:0000256" key="13">
    <source>
        <dbReference type="ARBA" id="ARBA00023136"/>
    </source>
</evidence>
<evidence type="ECO:0000256" key="6">
    <source>
        <dbReference type="ARBA" id="ARBA00022692"/>
    </source>
</evidence>